<dbReference type="CDD" id="cd07377">
    <property type="entry name" value="WHTH_GntR"/>
    <property type="match status" value="1"/>
</dbReference>
<sequence>MTRRTNLIDLAVGRLRQQITSGAWEVGTRIPAEPELTALIGVGRNTVREAVQSLVHAGMLERRQGSGTYVISDSELGNAMGRQIAGAHQRDVLEVRRSLEVEAARLAAQRRTAEQVTELRAWRDTRAAAYASGELDRMVDADLALHRTIAQAAHNPVLLALYENLQDAIGENIRFNFEHPVHDDDSHDALVEAIAQGDPVAAMAEIDDYLSELIGTDQVDLATSEETAGAGSGA</sequence>
<keyword evidence="3" id="KW-0804">Transcription</keyword>
<dbReference type="Pfam" id="PF07729">
    <property type="entry name" value="FCD"/>
    <property type="match status" value="1"/>
</dbReference>
<dbReference type="AlphaFoldDB" id="A0A0A0C0A4"/>
<dbReference type="EMBL" id="AXCZ01000032">
    <property type="protein sequence ID" value="KGM13615.1"/>
    <property type="molecule type" value="Genomic_DNA"/>
</dbReference>
<proteinExistence type="predicted"/>
<name>A0A0A0C0A4_9CELL</name>
<accession>A0A0A0C0A4</accession>
<keyword evidence="2" id="KW-0238">DNA-binding</keyword>
<evidence type="ECO:0000259" key="4">
    <source>
        <dbReference type="PROSITE" id="PS50949"/>
    </source>
</evidence>
<reference evidence="5 6" key="1">
    <citation type="submission" date="2013-08" db="EMBL/GenBank/DDBJ databases">
        <title>Genome sequencing of Cellulomonas bogoriensis 69B4.</title>
        <authorList>
            <person name="Chen F."/>
            <person name="Li Y."/>
            <person name="Wang G."/>
        </authorList>
    </citation>
    <scope>NUCLEOTIDE SEQUENCE [LARGE SCALE GENOMIC DNA]</scope>
    <source>
        <strain evidence="5 6">69B4</strain>
    </source>
</reference>
<evidence type="ECO:0000256" key="2">
    <source>
        <dbReference type="ARBA" id="ARBA00023125"/>
    </source>
</evidence>
<evidence type="ECO:0000313" key="5">
    <source>
        <dbReference type="EMBL" id="KGM13615.1"/>
    </source>
</evidence>
<dbReference type="InterPro" id="IPR000524">
    <property type="entry name" value="Tscrpt_reg_HTH_GntR"/>
</dbReference>
<dbReference type="SUPFAM" id="SSF46785">
    <property type="entry name" value="Winged helix' DNA-binding domain"/>
    <property type="match status" value="1"/>
</dbReference>
<evidence type="ECO:0000256" key="1">
    <source>
        <dbReference type="ARBA" id="ARBA00023015"/>
    </source>
</evidence>
<dbReference type="Proteomes" id="UP000054314">
    <property type="component" value="Unassembled WGS sequence"/>
</dbReference>
<dbReference type="PROSITE" id="PS50949">
    <property type="entry name" value="HTH_GNTR"/>
    <property type="match status" value="1"/>
</dbReference>
<protein>
    <submittedName>
        <fullName evidence="5">GntR family transcriptional regulator</fullName>
    </submittedName>
</protein>
<dbReference type="InterPro" id="IPR011711">
    <property type="entry name" value="GntR_C"/>
</dbReference>
<dbReference type="SMART" id="SM00895">
    <property type="entry name" value="FCD"/>
    <property type="match status" value="1"/>
</dbReference>
<dbReference type="PRINTS" id="PR00035">
    <property type="entry name" value="HTHGNTR"/>
</dbReference>
<dbReference type="InterPro" id="IPR036388">
    <property type="entry name" value="WH-like_DNA-bd_sf"/>
</dbReference>
<dbReference type="Gene3D" id="1.10.10.10">
    <property type="entry name" value="Winged helix-like DNA-binding domain superfamily/Winged helix DNA-binding domain"/>
    <property type="match status" value="1"/>
</dbReference>
<dbReference type="OrthoDB" id="3575876at2"/>
<evidence type="ECO:0000313" key="6">
    <source>
        <dbReference type="Proteomes" id="UP000054314"/>
    </source>
</evidence>
<dbReference type="SUPFAM" id="SSF48008">
    <property type="entry name" value="GntR ligand-binding domain-like"/>
    <property type="match status" value="1"/>
</dbReference>
<organism evidence="5 6">
    <name type="scientific">Cellulomonas bogoriensis 69B4 = DSM 16987</name>
    <dbReference type="NCBI Taxonomy" id="1386082"/>
    <lineage>
        <taxon>Bacteria</taxon>
        <taxon>Bacillati</taxon>
        <taxon>Actinomycetota</taxon>
        <taxon>Actinomycetes</taxon>
        <taxon>Micrococcales</taxon>
        <taxon>Cellulomonadaceae</taxon>
        <taxon>Cellulomonas</taxon>
    </lineage>
</organism>
<gene>
    <name evidence="5" type="ORF">N869_12695</name>
</gene>
<evidence type="ECO:0000256" key="3">
    <source>
        <dbReference type="ARBA" id="ARBA00023163"/>
    </source>
</evidence>
<dbReference type="PANTHER" id="PTHR43537:SF47">
    <property type="entry name" value="REGULATORY PROTEIN GNTR HTH"/>
    <property type="match status" value="1"/>
</dbReference>
<dbReference type="PANTHER" id="PTHR43537">
    <property type="entry name" value="TRANSCRIPTIONAL REGULATOR, GNTR FAMILY"/>
    <property type="match status" value="1"/>
</dbReference>
<dbReference type="GO" id="GO:0003677">
    <property type="term" value="F:DNA binding"/>
    <property type="evidence" value="ECO:0007669"/>
    <property type="project" value="UniProtKB-KW"/>
</dbReference>
<dbReference type="InterPro" id="IPR036390">
    <property type="entry name" value="WH_DNA-bd_sf"/>
</dbReference>
<feature type="domain" description="HTH gntR-type" evidence="4">
    <location>
        <begin position="5"/>
        <end position="73"/>
    </location>
</feature>
<comment type="caution">
    <text evidence="5">The sequence shown here is derived from an EMBL/GenBank/DDBJ whole genome shotgun (WGS) entry which is preliminary data.</text>
</comment>
<dbReference type="SMART" id="SM00345">
    <property type="entry name" value="HTH_GNTR"/>
    <property type="match status" value="1"/>
</dbReference>
<dbReference type="RefSeq" id="WP_035058721.1">
    <property type="nucleotide sequence ID" value="NZ_AXCZ01000032.1"/>
</dbReference>
<dbReference type="InterPro" id="IPR008920">
    <property type="entry name" value="TF_FadR/GntR_C"/>
</dbReference>
<keyword evidence="1" id="KW-0805">Transcription regulation</keyword>
<keyword evidence="6" id="KW-1185">Reference proteome</keyword>
<dbReference type="Pfam" id="PF00392">
    <property type="entry name" value="GntR"/>
    <property type="match status" value="1"/>
</dbReference>
<dbReference type="GO" id="GO:0003700">
    <property type="term" value="F:DNA-binding transcription factor activity"/>
    <property type="evidence" value="ECO:0007669"/>
    <property type="project" value="InterPro"/>
</dbReference>
<dbReference type="Gene3D" id="1.20.120.530">
    <property type="entry name" value="GntR ligand-binding domain-like"/>
    <property type="match status" value="1"/>
</dbReference>